<evidence type="ECO:0000313" key="6">
    <source>
        <dbReference type="Proteomes" id="UP000092321"/>
    </source>
</evidence>
<dbReference type="Pfam" id="PF08450">
    <property type="entry name" value="SGL"/>
    <property type="match status" value="1"/>
</dbReference>
<feature type="binding site" evidence="3">
    <location>
        <position position="176"/>
    </location>
    <ligand>
        <name>a divalent metal cation</name>
        <dbReference type="ChEBI" id="CHEBI:60240"/>
    </ligand>
</feature>
<organism evidence="5 6">
    <name type="scientific">Hanseniaspora valbyensis NRRL Y-1626</name>
    <dbReference type="NCBI Taxonomy" id="766949"/>
    <lineage>
        <taxon>Eukaryota</taxon>
        <taxon>Fungi</taxon>
        <taxon>Dikarya</taxon>
        <taxon>Ascomycota</taxon>
        <taxon>Saccharomycotina</taxon>
        <taxon>Saccharomycetes</taxon>
        <taxon>Saccharomycodales</taxon>
        <taxon>Saccharomycodaceae</taxon>
        <taxon>Hanseniaspora</taxon>
    </lineage>
</organism>
<feature type="domain" description="SMP-30/Gluconolactonase/LRE-like region" evidence="4">
    <location>
        <begin position="21"/>
        <end position="288"/>
    </location>
</feature>
<dbReference type="GO" id="GO:0004341">
    <property type="term" value="F:gluconolactonase activity"/>
    <property type="evidence" value="ECO:0007669"/>
    <property type="project" value="TreeGrafter"/>
</dbReference>
<feature type="binding site" evidence="3">
    <location>
        <position position="123"/>
    </location>
    <ligand>
        <name>substrate</name>
    </ligand>
</feature>
<dbReference type="GO" id="GO:0005509">
    <property type="term" value="F:calcium ion binding"/>
    <property type="evidence" value="ECO:0007669"/>
    <property type="project" value="TreeGrafter"/>
</dbReference>
<dbReference type="InterPro" id="IPR013658">
    <property type="entry name" value="SGL"/>
</dbReference>
<name>A0A1B7TFJ1_9ASCO</name>
<sequence length="329" mass="37153">MSVQVFKDQTSLFENILDSRLSEGIVYSATHERYYWIDVFKANIFSIKKDKTDLKQIQIKAEEGKSFPERVGCVIPSESDADIVYFGGKYGLAKADLAKNTWEYVVLYSSSSLERDWDRMRSNDGNSDPNDKSVIYIGIMNDFHVGDCTLEGAVMKFRLGETIECSCVYDGIKIPNSINFVGKEKIYLTDSLNFQILEIPYASQNWVKDAVKKIDIKANNQEFDSPEPDGSFILNNKYFVTAVWSTSKIQVYDLDDAKLVYQYLIPDADRISCCCLSAKSNKIIVTTASQTIDTEGTTNDDLNGALFEIELKDLVSEPKVNKINGKTHI</sequence>
<proteinExistence type="inferred from homology"/>
<dbReference type="InterPro" id="IPR011042">
    <property type="entry name" value="6-blade_b-propeller_TolB-like"/>
</dbReference>
<comment type="cofactor">
    <cofactor evidence="3">
        <name>Zn(2+)</name>
        <dbReference type="ChEBI" id="CHEBI:29105"/>
    </cofactor>
    <text evidence="3">Binds 1 divalent metal cation per subunit.</text>
</comment>
<keyword evidence="3" id="KW-0479">Metal-binding</keyword>
<accession>A0A1B7TFJ1</accession>
<evidence type="ECO:0000259" key="4">
    <source>
        <dbReference type="Pfam" id="PF08450"/>
    </source>
</evidence>
<dbReference type="InterPro" id="IPR005511">
    <property type="entry name" value="SMP-30"/>
</dbReference>
<keyword evidence="6" id="KW-1185">Reference proteome</keyword>
<reference evidence="6" key="1">
    <citation type="journal article" date="2016" name="Proc. Natl. Acad. Sci. U.S.A.">
        <title>Comparative genomics of biotechnologically important yeasts.</title>
        <authorList>
            <person name="Riley R."/>
            <person name="Haridas S."/>
            <person name="Wolfe K.H."/>
            <person name="Lopes M.R."/>
            <person name="Hittinger C.T."/>
            <person name="Goeker M."/>
            <person name="Salamov A.A."/>
            <person name="Wisecaver J.H."/>
            <person name="Long T.M."/>
            <person name="Calvey C.H."/>
            <person name="Aerts A.L."/>
            <person name="Barry K.W."/>
            <person name="Choi C."/>
            <person name="Clum A."/>
            <person name="Coughlan A.Y."/>
            <person name="Deshpande S."/>
            <person name="Douglass A.P."/>
            <person name="Hanson S.J."/>
            <person name="Klenk H.-P."/>
            <person name="LaButti K.M."/>
            <person name="Lapidus A."/>
            <person name="Lindquist E.A."/>
            <person name="Lipzen A.M."/>
            <person name="Meier-Kolthoff J.P."/>
            <person name="Ohm R.A."/>
            <person name="Otillar R.P."/>
            <person name="Pangilinan J.L."/>
            <person name="Peng Y."/>
            <person name="Rokas A."/>
            <person name="Rosa C.A."/>
            <person name="Scheuner C."/>
            <person name="Sibirny A.A."/>
            <person name="Slot J.C."/>
            <person name="Stielow J.B."/>
            <person name="Sun H."/>
            <person name="Kurtzman C.P."/>
            <person name="Blackwell M."/>
            <person name="Grigoriev I.V."/>
            <person name="Jeffries T.W."/>
        </authorList>
    </citation>
    <scope>NUCLEOTIDE SEQUENCE [LARGE SCALE GENOMIC DNA]</scope>
    <source>
        <strain evidence="6">NRRL Y-1626</strain>
    </source>
</reference>
<dbReference type="PANTHER" id="PTHR10907">
    <property type="entry name" value="REGUCALCIN"/>
    <property type="match status" value="1"/>
</dbReference>
<dbReference type="SUPFAM" id="SSF63829">
    <property type="entry name" value="Calcium-dependent phosphotriesterase"/>
    <property type="match status" value="1"/>
</dbReference>
<dbReference type="AlphaFoldDB" id="A0A1B7TFJ1"/>
<feature type="binding site" evidence="3">
    <location>
        <position position="121"/>
    </location>
    <ligand>
        <name>substrate</name>
    </ligand>
</feature>
<keyword evidence="3" id="KW-0862">Zinc</keyword>
<dbReference type="EMBL" id="LXPE01000008">
    <property type="protein sequence ID" value="OBA27494.1"/>
    <property type="molecule type" value="Genomic_DNA"/>
</dbReference>
<feature type="binding site" evidence="3">
    <location>
        <position position="23"/>
    </location>
    <ligand>
        <name>a divalent metal cation</name>
        <dbReference type="ChEBI" id="CHEBI:60240"/>
    </ligand>
</feature>
<evidence type="ECO:0000256" key="1">
    <source>
        <dbReference type="ARBA" id="ARBA00008853"/>
    </source>
</evidence>
<protein>
    <recommendedName>
        <fullName evidence="4">SMP-30/Gluconolactonase/LRE-like region domain-containing protein</fullName>
    </recommendedName>
</protein>
<dbReference type="PANTHER" id="PTHR10907:SF47">
    <property type="entry name" value="REGUCALCIN"/>
    <property type="match status" value="1"/>
</dbReference>
<evidence type="ECO:0000313" key="5">
    <source>
        <dbReference type="EMBL" id="OBA27494.1"/>
    </source>
</evidence>
<evidence type="ECO:0000256" key="3">
    <source>
        <dbReference type="PIRSR" id="PIRSR605511-2"/>
    </source>
</evidence>
<dbReference type="Proteomes" id="UP000092321">
    <property type="component" value="Unassembled WGS sequence"/>
</dbReference>
<feature type="active site" description="Proton donor/acceptor" evidence="2">
    <location>
        <position position="229"/>
    </location>
</feature>
<dbReference type="OrthoDB" id="423498at2759"/>
<comment type="similarity">
    <text evidence="1">Belongs to the SMP-30/CGR1 family.</text>
</comment>
<dbReference type="PRINTS" id="PR01790">
    <property type="entry name" value="SMP30FAMILY"/>
</dbReference>
<gene>
    <name evidence="5" type="ORF">HANVADRAFT_52245</name>
</gene>
<evidence type="ECO:0000256" key="2">
    <source>
        <dbReference type="PIRSR" id="PIRSR605511-1"/>
    </source>
</evidence>
<dbReference type="Gene3D" id="2.120.10.30">
    <property type="entry name" value="TolB, C-terminal domain"/>
    <property type="match status" value="1"/>
</dbReference>
<comment type="caution">
    <text evidence="5">The sequence shown here is derived from an EMBL/GenBank/DDBJ whole genome shotgun (WGS) entry which is preliminary data.</text>
</comment>
<feature type="binding site" evidence="3">
    <location>
        <position position="229"/>
    </location>
    <ligand>
        <name>a divalent metal cation</name>
        <dbReference type="ChEBI" id="CHEBI:60240"/>
    </ligand>
</feature>